<name>A0A419WX53_9BACT</name>
<keyword evidence="4 7" id="KW-0808">Transferase</keyword>
<dbReference type="InterPro" id="IPR015422">
    <property type="entry name" value="PyrdxlP-dep_Trfase_small"/>
</dbReference>
<feature type="domain" description="Aminotransferase class I/classII large" evidence="6">
    <location>
        <begin position="33"/>
        <end position="387"/>
    </location>
</feature>
<keyword evidence="8" id="KW-1185">Reference proteome</keyword>
<evidence type="ECO:0000256" key="5">
    <source>
        <dbReference type="ARBA" id="ARBA00022898"/>
    </source>
</evidence>
<dbReference type="PANTHER" id="PTHR46383:SF2">
    <property type="entry name" value="AMINOTRANSFERASE"/>
    <property type="match status" value="1"/>
</dbReference>
<evidence type="ECO:0000256" key="2">
    <source>
        <dbReference type="ARBA" id="ARBA00007441"/>
    </source>
</evidence>
<dbReference type="Gene3D" id="3.40.640.10">
    <property type="entry name" value="Type I PLP-dependent aspartate aminotransferase-like (Major domain)"/>
    <property type="match status" value="1"/>
</dbReference>
<dbReference type="Proteomes" id="UP000284531">
    <property type="component" value="Unassembled WGS sequence"/>
</dbReference>
<keyword evidence="3 7" id="KW-0032">Aminotransferase</keyword>
<comment type="caution">
    <text evidence="7">The sequence shown here is derived from an EMBL/GenBank/DDBJ whole genome shotgun (WGS) entry which is preliminary data.</text>
</comment>
<keyword evidence="5" id="KW-0663">Pyridoxal phosphate</keyword>
<dbReference type="PANTHER" id="PTHR46383">
    <property type="entry name" value="ASPARTATE AMINOTRANSFERASE"/>
    <property type="match status" value="1"/>
</dbReference>
<dbReference type="Gene3D" id="3.90.1150.10">
    <property type="entry name" value="Aspartate Aminotransferase, domain 1"/>
    <property type="match status" value="1"/>
</dbReference>
<dbReference type="InterPro" id="IPR050596">
    <property type="entry name" value="AspAT/PAT-like"/>
</dbReference>
<evidence type="ECO:0000313" key="8">
    <source>
        <dbReference type="Proteomes" id="UP000284531"/>
    </source>
</evidence>
<proteinExistence type="inferred from homology"/>
<dbReference type="InterPro" id="IPR015421">
    <property type="entry name" value="PyrdxlP-dep_Trfase_major"/>
</dbReference>
<evidence type="ECO:0000256" key="3">
    <source>
        <dbReference type="ARBA" id="ARBA00022576"/>
    </source>
</evidence>
<dbReference type="RefSeq" id="WP_120240820.1">
    <property type="nucleotide sequence ID" value="NZ_CANNEC010000015.1"/>
</dbReference>
<dbReference type="NCBIfam" id="NF005744">
    <property type="entry name" value="PRK07568.1"/>
    <property type="match status" value="1"/>
</dbReference>
<protein>
    <submittedName>
        <fullName evidence="7">Aspartate aminotransferase</fullName>
    </submittedName>
</protein>
<dbReference type="AlphaFoldDB" id="A0A419WX53"/>
<dbReference type="InterPro" id="IPR004839">
    <property type="entry name" value="Aminotransferase_I/II_large"/>
</dbReference>
<dbReference type="CDD" id="cd00609">
    <property type="entry name" value="AAT_like"/>
    <property type="match status" value="1"/>
</dbReference>
<dbReference type="GO" id="GO:0030170">
    <property type="term" value="F:pyridoxal phosphate binding"/>
    <property type="evidence" value="ECO:0007669"/>
    <property type="project" value="InterPro"/>
</dbReference>
<dbReference type="SUPFAM" id="SSF53383">
    <property type="entry name" value="PLP-dependent transferases"/>
    <property type="match status" value="1"/>
</dbReference>
<evidence type="ECO:0000313" key="7">
    <source>
        <dbReference type="EMBL" id="RKE00074.1"/>
    </source>
</evidence>
<gene>
    <name evidence="7" type="ORF">BXY64_3070</name>
</gene>
<accession>A0A419WX53</accession>
<sequence length="399" mass="44594">MPQISDKGRLMPESPIRKLVPFAEGAKAKGRTVYHLNIGQPDIKTPEVAMDAIRNCTEKVIEYSHSAGNVSYRKKLAKMYQNIGIDVNEEEMLITTGGSEAITFALMTCLNPGDEVLIPEPFYANYNGFAISAGVKVVPITSSIENDFALPSIEEFEKLMTPKTKAIVICNPNNPTGYLYSKEELNQLRELILKHDLFLFSDEVYREFCYGGEEHFSAMNLEGLEQNVVMMDSVSKRYSECGVRIGAMITKNKEVITTALKFAQARLCPPAFGQIAAEASLDTPQEYFTEVYDEYIARRDFMVAALNEMEGVYCPIPKGAFYTVVKLPIDDADKFAQWILEEFEHKNQTVMVAPATGFYATPGLGKNEVRIAYVLKKEDLANAMETLAEALKVYPGRTL</sequence>
<evidence type="ECO:0000259" key="6">
    <source>
        <dbReference type="Pfam" id="PF00155"/>
    </source>
</evidence>
<dbReference type="InterPro" id="IPR015424">
    <property type="entry name" value="PyrdxlP-dep_Trfase"/>
</dbReference>
<dbReference type="OrthoDB" id="9802328at2"/>
<dbReference type="EMBL" id="RAPQ01000010">
    <property type="protein sequence ID" value="RKE00074.1"/>
    <property type="molecule type" value="Genomic_DNA"/>
</dbReference>
<organism evidence="7 8">
    <name type="scientific">Marinifilum flexuosum</name>
    <dbReference type="NCBI Taxonomy" id="1117708"/>
    <lineage>
        <taxon>Bacteria</taxon>
        <taxon>Pseudomonadati</taxon>
        <taxon>Bacteroidota</taxon>
        <taxon>Bacteroidia</taxon>
        <taxon>Marinilabiliales</taxon>
        <taxon>Marinifilaceae</taxon>
    </lineage>
</organism>
<evidence type="ECO:0000256" key="1">
    <source>
        <dbReference type="ARBA" id="ARBA00001933"/>
    </source>
</evidence>
<dbReference type="GO" id="GO:0008483">
    <property type="term" value="F:transaminase activity"/>
    <property type="evidence" value="ECO:0007669"/>
    <property type="project" value="UniProtKB-KW"/>
</dbReference>
<evidence type="ECO:0000256" key="4">
    <source>
        <dbReference type="ARBA" id="ARBA00022679"/>
    </source>
</evidence>
<dbReference type="Pfam" id="PF00155">
    <property type="entry name" value="Aminotran_1_2"/>
    <property type="match status" value="1"/>
</dbReference>
<comment type="cofactor">
    <cofactor evidence="1">
        <name>pyridoxal 5'-phosphate</name>
        <dbReference type="ChEBI" id="CHEBI:597326"/>
    </cofactor>
</comment>
<reference evidence="7 8" key="1">
    <citation type="submission" date="2018-09" db="EMBL/GenBank/DDBJ databases">
        <title>Genomic Encyclopedia of Archaeal and Bacterial Type Strains, Phase II (KMG-II): from individual species to whole genera.</title>
        <authorList>
            <person name="Goeker M."/>
        </authorList>
    </citation>
    <scope>NUCLEOTIDE SEQUENCE [LARGE SCALE GENOMIC DNA]</scope>
    <source>
        <strain evidence="7 8">DSM 21950</strain>
    </source>
</reference>
<comment type="similarity">
    <text evidence="2">Belongs to the class-I pyridoxal-phosphate-dependent aminotransferase family.</text>
</comment>
<dbReference type="GO" id="GO:0006520">
    <property type="term" value="P:amino acid metabolic process"/>
    <property type="evidence" value="ECO:0007669"/>
    <property type="project" value="InterPro"/>
</dbReference>